<dbReference type="EMBL" id="FNAG01000002">
    <property type="protein sequence ID" value="SDD44172.1"/>
    <property type="molecule type" value="Genomic_DNA"/>
</dbReference>
<name>A0A1G6US77_9GAMM</name>
<evidence type="ECO:0000313" key="2">
    <source>
        <dbReference type="Proteomes" id="UP000199603"/>
    </source>
</evidence>
<dbReference type="AlphaFoldDB" id="A0A1G6US77"/>
<sequence length="853" mass="93969">MDSEVFAKAKEITKKLGEPIDSAALSLDVARAGADEGKNFAPIADVRFQIEAGSEVAVSVFNASNDADDLAMYGAPPTADAPSGIAWRPLLQSTPDVVWLRYRANCHVKIGASASAGLTKFKVDSGAALTVATYMPHRKSRGRFPTVASAVASDLTNLPHVFAPLHLRTLTEDQVVAVELGGTLNLSIDLDWADVLTGLNDPIAGLALGQAALAPKIDASAKVRFALGLSGLYRVAFHGLPDGWIELQLLTNRRRQMDLGVELGLDVAFDNPDAAEAVLPELAGELLGGDPQALANWKASVTELQADLKVAYDSLLAELIKPGHALERYLSRLQLESRLQRLQHIQQKVNEALAQTPVVAEAAAPLAEMLGLTIVEATKLIDGIQALPGKLKALGTEQAEKLWRATGLTRVEERLGYALNQLERLESIIKRVARAQLKLRFSYEYSRTEDNAALLSIKLASGQLPDLLLEQIHHAALNLDAASILTLASEHPKLMTDGLLLGHSISEHRRSFGFTLGVDRWSVALNWLKTRKRVTLFRQVQGEQRQVCHSLLGQRSYDGKGFSTFKQYAGEVLFGMPEYRAENGADGDWTVALGLRWSHTYPKLERRDLAEALDHAELWAAISDLQLSDLQQRLWQELSGKRIRARIELSLDSASIVDERFKALLRGDLNPHWARALAGALLQAGRPERALLRERERLYAGVTDVLMQPRYIGLSALPEKVVSRIRWGLRNTGASRELIDWEMAEQAETTLGALHYQLRFDKGFLRSWSRMASSLYQLASADDWSVSTGLEKGQEVIDMLDRSWDDHYSQRAFGRLMVLLHREAGLASGLRAKLRLEQVSEDETVVASRLVLG</sequence>
<dbReference type="Proteomes" id="UP000199603">
    <property type="component" value="Unassembled WGS sequence"/>
</dbReference>
<proteinExistence type="predicted"/>
<keyword evidence="2" id="KW-1185">Reference proteome</keyword>
<protein>
    <submittedName>
        <fullName evidence="1">Uncharacterized protein</fullName>
    </submittedName>
</protein>
<reference evidence="1 2" key="1">
    <citation type="submission" date="2016-10" db="EMBL/GenBank/DDBJ databases">
        <authorList>
            <person name="de Groot N.N."/>
        </authorList>
    </citation>
    <scope>NUCLEOTIDE SEQUENCE [LARGE SCALE GENOMIC DNA]</scope>
    <source>
        <strain evidence="1 2">DSM 16957</strain>
    </source>
</reference>
<dbReference type="RefSeq" id="WP_143006575.1">
    <property type="nucleotide sequence ID" value="NZ_FNAG01000002.1"/>
</dbReference>
<gene>
    <name evidence="1" type="ORF">SAMN04488509_102468</name>
</gene>
<dbReference type="OrthoDB" id="1488494at2"/>
<accession>A0A1G6US77</accession>
<evidence type="ECO:0000313" key="1">
    <source>
        <dbReference type="EMBL" id="SDD44172.1"/>
    </source>
</evidence>
<organism evidence="1 2">
    <name type="scientific">Aquimonas voraii</name>
    <dbReference type="NCBI Taxonomy" id="265719"/>
    <lineage>
        <taxon>Bacteria</taxon>
        <taxon>Pseudomonadati</taxon>
        <taxon>Pseudomonadota</taxon>
        <taxon>Gammaproteobacteria</taxon>
        <taxon>Lysobacterales</taxon>
        <taxon>Lysobacteraceae</taxon>
        <taxon>Aquimonas</taxon>
    </lineage>
</organism>